<dbReference type="NCBIfam" id="TIGR01509">
    <property type="entry name" value="HAD-SF-IA-v3"/>
    <property type="match status" value="1"/>
</dbReference>
<proteinExistence type="predicted"/>
<dbReference type="STRING" id="640512.BC1003_5417"/>
<dbReference type="Gene3D" id="1.10.150.240">
    <property type="entry name" value="Putative phosphatase, domain 2"/>
    <property type="match status" value="1"/>
</dbReference>
<dbReference type="EMBL" id="CP002218">
    <property type="protein sequence ID" value="ADN61335.1"/>
    <property type="molecule type" value="Genomic_DNA"/>
</dbReference>
<dbReference type="InterPro" id="IPR036412">
    <property type="entry name" value="HAD-like_sf"/>
</dbReference>
<organism evidence="1">
    <name type="scientific">Burkholderia sp. (strain CCGE1003)</name>
    <dbReference type="NCBI Taxonomy" id="640512"/>
    <lineage>
        <taxon>Bacteria</taxon>
        <taxon>Pseudomonadati</taxon>
        <taxon>Pseudomonadota</taxon>
        <taxon>Betaproteobacteria</taxon>
        <taxon>Burkholderiales</taxon>
        <taxon>Burkholderiaceae</taxon>
        <taxon>Burkholderia</taxon>
    </lineage>
</organism>
<dbReference type="InterPro" id="IPR006439">
    <property type="entry name" value="HAD-SF_hydro_IA"/>
</dbReference>
<keyword evidence="1" id="KW-0378">Hydrolase</keyword>
<dbReference type="eggNOG" id="COG0637">
    <property type="taxonomic scope" value="Bacteria"/>
</dbReference>
<dbReference type="InterPro" id="IPR044999">
    <property type="entry name" value="CbbY-like"/>
</dbReference>
<name>E1TES9_BURSG</name>
<dbReference type="SFLD" id="SFLDG01129">
    <property type="entry name" value="C1.5:_HAD__Beta-PGM__Phosphata"/>
    <property type="match status" value="1"/>
</dbReference>
<dbReference type="SFLD" id="SFLDF00035">
    <property type="entry name" value="phosphoglycolate_phosphatase"/>
    <property type="match status" value="1"/>
</dbReference>
<dbReference type="Pfam" id="PF00702">
    <property type="entry name" value="Hydrolase"/>
    <property type="match status" value="1"/>
</dbReference>
<dbReference type="OrthoDB" id="5293434at2"/>
<dbReference type="GO" id="GO:0016787">
    <property type="term" value="F:hydrolase activity"/>
    <property type="evidence" value="ECO:0007669"/>
    <property type="project" value="UniProtKB-KW"/>
</dbReference>
<dbReference type="InterPro" id="IPR023214">
    <property type="entry name" value="HAD_sf"/>
</dbReference>
<dbReference type="Gene3D" id="3.40.50.1000">
    <property type="entry name" value="HAD superfamily/HAD-like"/>
    <property type="match status" value="1"/>
</dbReference>
<reference evidence="1" key="1">
    <citation type="submission" date="2010-09" db="EMBL/GenBank/DDBJ databases">
        <title>Complete sequence of chromosome2 of Burkholderia sp. CCGE1003.</title>
        <authorList>
            <consortium name="US DOE Joint Genome Institute"/>
            <person name="Lucas S."/>
            <person name="Copeland A."/>
            <person name="Lapidus A."/>
            <person name="Cheng J.-F."/>
            <person name="Bruce D."/>
            <person name="Goodwin L."/>
            <person name="Pitluck S."/>
            <person name="Daligault H."/>
            <person name="Davenport K."/>
            <person name="Detter J.C."/>
            <person name="Han C."/>
            <person name="Tapia R."/>
            <person name="Land M."/>
            <person name="Hauser L."/>
            <person name="Jeffries C."/>
            <person name="Kyrpides N."/>
            <person name="Ivanova N."/>
            <person name="Ovchinnikova G."/>
            <person name="Martinez-Romero E."/>
            <person name="Rogel M.A."/>
            <person name="Auchtung J."/>
            <person name="Tiedje J.M."/>
            <person name="Woyke T."/>
        </authorList>
    </citation>
    <scope>NUCLEOTIDE SEQUENCE</scope>
    <source>
        <strain evidence="1">CCGE1003</strain>
    </source>
</reference>
<dbReference type="CDD" id="cd07528">
    <property type="entry name" value="HAD_CbbY-like"/>
    <property type="match status" value="1"/>
</dbReference>
<dbReference type="SFLD" id="SFLDS00003">
    <property type="entry name" value="Haloacid_Dehalogenase"/>
    <property type="match status" value="1"/>
</dbReference>
<dbReference type="SFLD" id="SFLDG01135">
    <property type="entry name" value="C1.5.6:_HAD__Beta-PGM__Phospha"/>
    <property type="match status" value="1"/>
</dbReference>
<dbReference type="AlphaFoldDB" id="E1TES9"/>
<protein>
    <submittedName>
        <fullName evidence="1">HAD-superfamily hydrolase, subfamily IA, variant 3</fullName>
    </submittedName>
</protein>
<dbReference type="InterPro" id="IPR023198">
    <property type="entry name" value="PGP-like_dom2"/>
</dbReference>
<gene>
    <name evidence="1" type="ordered locus">BC1003_5417</name>
</gene>
<dbReference type="PANTHER" id="PTHR42896:SF2">
    <property type="entry name" value="CBBY-LIKE PROTEIN"/>
    <property type="match status" value="1"/>
</dbReference>
<dbReference type="PANTHER" id="PTHR42896">
    <property type="entry name" value="XYLULOSE-1,5-BISPHOSPHATE (XUBP) PHOSPHATASE"/>
    <property type="match status" value="1"/>
</dbReference>
<dbReference type="KEGG" id="bgf:BC1003_5417"/>
<accession>E1TES9</accession>
<evidence type="ECO:0000313" key="1">
    <source>
        <dbReference type="EMBL" id="ADN61335.1"/>
    </source>
</evidence>
<dbReference type="HOGENOM" id="CLU_045011_0_2_4"/>
<dbReference type="SUPFAM" id="SSF56784">
    <property type="entry name" value="HAD-like"/>
    <property type="match status" value="1"/>
</dbReference>
<sequence>MQALIFDVDGTLADTESAHLRAFNMAFADAGLDWHWDEALYARLLQVAGGKERLLHYWRIVDPDEARGPGVSAVIDAVHAIKTRHYAACVRDGGLPLRPGVARLLDEANAAGIAVAIATTTTPANLDALLQRPLGATWRSRFAAICDAGTTQAKKPAPDVYLDVLRRLGLQGPDCMAFEDSANGLRAARAARVPTIVTPTAYTADHSFEGALVVLPHLGDPHAPILSPSANERPAWVDLDTLRRWHREAFAATHAAAAA</sequence>